<feature type="domain" description="N-acetyltransferase" evidence="4">
    <location>
        <begin position="3"/>
        <end position="168"/>
    </location>
</feature>
<dbReference type="Gene3D" id="3.40.630.30">
    <property type="match status" value="1"/>
</dbReference>
<dbReference type="InterPro" id="IPR016181">
    <property type="entry name" value="Acyl_CoA_acyltransferase"/>
</dbReference>
<dbReference type="InterPro" id="IPR000182">
    <property type="entry name" value="GNAT_dom"/>
</dbReference>
<accession>A0ABU2MNY1</accession>
<dbReference type="RefSeq" id="WP_311703739.1">
    <property type="nucleotide sequence ID" value="NZ_JAVREL010000003.1"/>
</dbReference>
<keyword evidence="6" id="KW-1185">Reference proteome</keyword>
<dbReference type="PANTHER" id="PTHR43877:SF2">
    <property type="entry name" value="AMINOALKYLPHOSPHONATE N-ACETYLTRANSFERASE-RELATED"/>
    <property type="match status" value="1"/>
</dbReference>
<evidence type="ECO:0000259" key="4">
    <source>
        <dbReference type="PROSITE" id="PS51186"/>
    </source>
</evidence>
<organism evidence="5 6">
    <name type="scientific">Streptomyces litchfieldiae</name>
    <dbReference type="NCBI Taxonomy" id="3075543"/>
    <lineage>
        <taxon>Bacteria</taxon>
        <taxon>Bacillati</taxon>
        <taxon>Actinomycetota</taxon>
        <taxon>Actinomycetes</taxon>
        <taxon>Kitasatosporales</taxon>
        <taxon>Streptomycetaceae</taxon>
        <taxon>Streptomyces</taxon>
    </lineage>
</organism>
<dbReference type="SUPFAM" id="SSF55729">
    <property type="entry name" value="Acyl-CoA N-acyltransferases (Nat)"/>
    <property type="match status" value="1"/>
</dbReference>
<evidence type="ECO:0000313" key="6">
    <source>
        <dbReference type="Proteomes" id="UP001183246"/>
    </source>
</evidence>
<protein>
    <submittedName>
        <fullName evidence="5">GNAT family N-acetyltransferase</fullName>
    </submittedName>
</protein>
<keyword evidence="1" id="KW-0808">Transferase</keyword>
<keyword evidence="2" id="KW-0012">Acyltransferase</keyword>
<evidence type="ECO:0000256" key="1">
    <source>
        <dbReference type="ARBA" id="ARBA00022679"/>
    </source>
</evidence>
<gene>
    <name evidence="5" type="ORF">RM590_08290</name>
</gene>
<name>A0ABU2MNY1_9ACTN</name>
<sequence>MSADISPLASPDALLAEVDELAGLLTDVVGGGASLGFVEPFGHDDAVAWWASQAAELAAGRLLVWVARGSGRVVGTIGLAPVHKPNGRHRAEIVKLMVRGDARGRGIARALLAMAERAAARAGLTLLLLDTETGSPAERLYRGAGWTRHGEIPGFATDPAGDLRSTTLFHKVIGPVRDAGGTAAPGSAPPRPGTAGERSRPSPPRSSRS</sequence>
<proteinExistence type="predicted"/>
<reference evidence="6" key="1">
    <citation type="submission" date="2023-07" db="EMBL/GenBank/DDBJ databases">
        <title>30 novel species of actinomycetes from the DSMZ collection.</title>
        <authorList>
            <person name="Nouioui I."/>
        </authorList>
    </citation>
    <scope>NUCLEOTIDE SEQUENCE [LARGE SCALE GENOMIC DNA]</scope>
    <source>
        <strain evidence="6">DSM 44938</strain>
    </source>
</reference>
<evidence type="ECO:0000256" key="2">
    <source>
        <dbReference type="ARBA" id="ARBA00023315"/>
    </source>
</evidence>
<dbReference type="InterPro" id="IPR050832">
    <property type="entry name" value="Bact_Acetyltransf"/>
</dbReference>
<comment type="caution">
    <text evidence="5">The sequence shown here is derived from an EMBL/GenBank/DDBJ whole genome shotgun (WGS) entry which is preliminary data.</text>
</comment>
<dbReference type="Proteomes" id="UP001183246">
    <property type="component" value="Unassembled WGS sequence"/>
</dbReference>
<dbReference type="CDD" id="cd04301">
    <property type="entry name" value="NAT_SF"/>
    <property type="match status" value="1"/>
</dbReference>
<evidence type="ECO:0000313" key="5">
    <source>
        <dbReference type="EMBL" id="MDT0342623.1"/>
    </source>
</evidence>
<evidence type="ECO:0000256" key="3">
    <source>
        <dbReference type="SAM" id="MobiDB-lite"/>
    </source>
</evidence>
<dbReference type="PANTHER" id="PTHR43877">
    <property type="entry name" value="AMINOALKYLPHOSPHONATE N-ACETYLTRANSFERASE-RELATED-RELATED"/>
    <property type="match status" value="1"/>
</dbReference>
<dbReference type="PROSITE" id="PS51186">
    <property type="entry name" value="GNAT"/>
    <property type="match status" value="1"/>
</dbReference>
<dbReference type="EMBL" id="JAVREL010000003">
    <property type="protein sequence ID" value="MDT0342623.1"/>
    <property type="molecule type" value="Genomic_DNA"/>
</dbReference>
<dbReference type="Pfam" id="PF00583">
    <property type="entry name" value="Acetyltransf_1"/>
    <property type="match status" value="1"/>
</dbReference>
<feature type="region of interest" description="Disordered" evidence="3">
    <location>
        <begin position="174"/>
        <end position="209"/>
    </location>
</feature>